<evidence type="ECO:0000313" key="1">
    <source>
        <dbReference type="EMBL" id="QIB67153.1"/>
    </source>
</evidence>
<accession>A0A6C0U5P7</accession>
<proteinExistence type="predicted"/>
<organism evidence="1 2">
    <name type="scientific">Kineobactrum salinum</name>
    <dbReference type="NCBI Taxonomy" id="2708301"/>
    <lineage>
        <taxon>Bacteria</taxon>
        <taxon>Pseudomonadati</taxon>
        <taxon>Pseudomonadota</taxon>
        <taxon>Gammaproteobacteria</taxon>
        <taxon>Cellvibrionales</taxon>
        <taxon>Halieaceae</taxon>
        <taxon>Kineobactrum</taxon>
    </lineage>
</organism>
<evidence type="ECO:0000313" key="2">
    <source>
        <dbReference type="Proteomes" id="UP000477680"/>
    </source>
</evidence>
<dbReference type="RefSeq" id="WP_163496580.1">
    <property type="nucleotide sequence ID" value="NZ_CP048711.1"/>
</dbReference>
<dbReference type="AlphaFoldDB" id="A0A6C0U5P7"/>
<dbReference type="Proteomes" id="UP000477680">
    <property type="component" value="Chromosome"/>
</dbReference>
<dbReference type="EMBL" id="CP048711">
    <property type="protein sequence ID" value="QIB67153.1"/>
    <property type="molecule type" value="Genomic_DNA"/>
</dbReference>
<dbReference type="KEGG" id="kim:G3T16_18850"/>
<keyword evidence="2" id="KW-1185">Reference proteome</keyword>
<reference evidence="1 2" key="1">
    <citation type="submission" date="2020-02" db="EMBL/GenBank/DDBJ databases">
        <title>Genome sequencing for Kineobactrum sp. M2.</title>
        <authorList>
            <person name="Park S.-J."/>
        </authorList>
    </citation>
    <scope>NUCLEOTIDE SEQUENCE [LARGE SCALE GENOMIC DNA]</scope>
    <source>
        <strain evidence="1 2">M2</strain>
    </source>
</reference>
<protein>
    <submittedName>
        <fullName evidence="1">Uncharacterized protein</fullName>
    </submittedName>
</protein>
<name>A0A6C0U5P7_9GAMM</name>
<sequence>MITFLNFNCVLRQAAYNNGRAALQLVDASDGSPIATASVNIPEVRCPHEHTWIKTWSENTGILEALTAAGVVKDTGKRASVNQFGSVAALVRITP</sequence>
<gene>
    <name evidence="1" type="ORF">G3T16_18850</name>
</gene>